<dbReference type="SUPFAM" id="SSF159270">
    <property type="entry name" value="YmcC-like"/>
    <property type="match status" value="1"/>
</dbReference>
<dbReference type="InterPro" id="IPR023373">
    <property type="entry name" value="YmcC_sf"/>
</dbReference>
<dbReference type="PROSITE" id="PS51257">
    <property type="entry name" value="PROKAR_LIPOPROTEIN"/>
    <property type="match status" value="1"/>
</dbReference>
<dbReference type="Gene3D" id="2.40.360.10">
    <property type="entry name" value="YmcC-like"/>
    <property type="match status" value="1"/>
</dbReference>
<accession>A0A2T3L7Y8</accession>
<dbReference type="Proteomes" id="UP000241803">
    <property type="component" value="Unassembled WGS sequence"/>
</dbReference>
<keyword evidence="2" id="KW-0449">Lipoprotein</keyword>
<feature type="signal peptide" evidence="1">
    <location>
        <begin position="1"/>
        <end position="18"/>
    </location>
</feature>
<dbReference type="AlphaFoldDB" id="A0A2T3L7Y8"/>
<gene>
    <name evidence="2" type="ORF">C9J47_13495</name>
</gene>
<keyword evidence="3" id="KW-1185">Reference proteome</keyword>
<evidence type="ECO:0000313" key="3">
    <source>
        <dbReference type="Proteomes" id="UP000241803"/>
    </source>
</evidence>
<organism evidence="2 3">
    <name type="scientific">Photobacterium indicum</name>
    <dbReference type="NCBI Taxonomy" id="81447"/>
    <lineage>
        <taxon>Bacteria</taxon>
        <taxon>Pseudomonadati</taxon>
        <taxon>Pseudomonadota</taxon>
        <taxon>Gammaproteobacteria</taxon>
        <taxon>Vibrionales</taxon>
        <taxon>Vibrionaceae</taxon>
        <taxon>Photobacterium</taxon>
    </lineage>
</organism>
<dbReference type="InterPro" id="IPR021308">
    <property type="entry name" value="GfcB"/>
</dbReference>
<evidence type="ECO:0000256" key="1">
    <source>
        <dbReference type="SAM" id="SignalP"/>
    </source>
</evidence>
<proteinExistence type="predicted"/>
<dbReference type="Pfam" id="PF11102">
    <property type="entry name" value="YjbF"/>
    <property type="match status" value="1"/>
</dbReference>
<feature type="chain" id="PRO_5015407410" evidence="1">
    <location>
        <begin position="19"/>
        <end position="234"/>
    </location>
</feature>
<dbReference type="RefSeq" id="WP_107254004.1">
    <property type="nucleotide sequence ID" value="NZ_PYOC01000004.1"/>
</dbReference>
<comment type="caution">
    <text evidence="2">The sequence shown here is derived from an EMBL/GenBank/DDBJ whole genome shotgun (WGS) entry which is preliminary data.</text>
</comment>
<name>A0A2T3L7Y8_9GAMM</name>
<sequence>MRIFQRFTFLTLTILLSAGITGCSQKFNDVNDTLSLALFGDNDTELASDDVQRLPYASLYAQVDNGPQAFMVLALAEPALPLTPENPNKRTQLKWVSSDKGMLVTEGGRLVKSLNLPQGNLIETYSSQPDPLMLGLQRASTPMHWQRTIDWQPGYHFGYQLTSRFARQDNAVIMINERPVETWHFIESVTIDALDTSYKNQFWIDGKTGKVLKSQQTLAPGLPVIDMTLLKPYS</sequence>
<protein>
    <submittedName>
        <fullName evidence="2">YjbF family lipoprotein</fullName>
    </submittedName>
</protein>
<dbReference type="EMBL" id="PYOC01000004">
    <property type="protein sequence ID" value="PSV46799.1"/>
    <property type="molecule type" value="Genomic_DNA"/>
</dbReference>
<evidence type="ECO:0000313" key="2">
    <source>
        <dbReference type="EMBL" id="PSV46799.1"/>
    </source>
</evidence>
<keyword evidence="1" id="KW-0732">Signal</keyword>
<reference evidence="2 3" key="1">
    <citation type="submission" date="2018-03" db="EMBL/GenBank/DDBJ databases">
        <title>Whole genome sequencing of Histamine producing bacteria.</title>
        <authorList>
            <person name="Butler K."/>
        </authorList>
    </citation>
    <scope>NUCLEOTIDE SEQUENCE [LARGE SCALE GENOMIC DNA]</scope>
    <source>
        <strain evidence="2 3">ATCC 19614</strain>
    </source>
</reference>